<dbReference type="GO" id="GO:0003677">
    <property type="term" value="F:DNA binding"/>
    <property type="evidence" value="ECO:0007669"/>
    <property type="project" value="UniProtKB-KW"/>
</dbReference>
<organism evidence="11 12">
    <name type="scientific">Anaeromyxobacter diazotrophicus</name>
    <dbReference type="NCBI Taxonomy" id="2590199"/>
    <lineage>
        <taxon>Bacteria</taxon>
        <taxon>Pseudomonadati</taxon>
        <taxon>Myxococcota</taxon>
        <taxon>Myxococcia</taxon>
        <taxon>Myxococcales</taxon>
        <taxon>Cystobacterineae</taxon>
        <taxon>Anaeromyxobacteraceae</taxon>
        <taxon>Anaeromyxobacter</taxon>
    </lineage>
</organism>
<dbReference type="InterPro" id="IPR027417">
    <property type="entry name" value="P-loop_NTPase"/>
</dbReference>
<evidence type="ECO:0000256" key="4">
    <source>
        <dbReference type="ARBA" id="ARBA00022840"/>
    </source>
</evidence>
<keyword evidence="1" id="KW-0547">Nucleotide-binding</keyword>
<reference evidence="12" key="1">
    <citation type="journal article" date="2020" name="Appl. Environ. Microbiol.">
        <title>Diazotrophic Anaeromyxobacter Isolates from Soils.</title>
        <authorList>
            <person name="Masuda Y."/>
            <person name="Yamanaka H."/>
            <person name="Xu Z.X."/>
            <person name="Shiratori Y."/>
            <person name="Aono T."/>
            <person name="Amachi S."/>
            <person name="Senoo K."/>
            <person name="Itoh H."/>
        </authorList>
    </citation>
    <scope>NUCLEOTIDE SEQUENCE [LARGE SCALE GENOMIC DNA]</scope>
    <source>
        <strain evidence="12">R267</strain>
    </source>
</reference>
<dbReference type="CDD" id="cd18011">
    <property type="entry name" value="DEXDc_RapA"/>
    <property type="match status" value="1"/>
</dbReference>
<dbReference type="Gene3D" id="3.40.50.10810">
    <property type="entry name" value="Tandem AAA-ATPase domain"/>
    <property type="match status" value="1"/>
</dbReference>
<dbReference type="AlphaFoldDB" id="A0A7I9VH42"/>
<accession>A0A7I9VH42</accession>
<keyword evidence="7" id="KW-0010">Activator</keyword>
<keyword evidence="6" id="KW-0238">DNA-binding</keyword>
<evidence type="ECO:0000256" key="6">
    <source>
        <dbReference type="ARBA" id="ARBA00023125"/>
    </source>
</evidence>
<feature type="domain" description="Helicase ATP-binding" evidence="9">
    <location>
        <begin position="122"/>
        <end position="286"/>
    </location>
</feature>
<dbReference type="Proteomes" id="UP000503640">
    <property type="component" value="Unassembled WGS sequence"/>
</dbReference>
<dbReference type="SMART" id="SM00490">
    <property type="entry name" value="HELICc"/>
    <property type="match status" value="1"/>
</dbReference>
<dbReference type="InterPro" id="IPR001650">
    <property type="entry name" value="Helicase_C-like"/>
</dbReference>
<evidence type="ECO:0000256" key="7">
    <source>
        <dbReference type="ARBA" id="ARBA00023159"/>
    </source>
</evidence>
<dbReference type="GO" id="GO:0016817">
    <property type="term" value="F:hydrolase activity, acting on acid anhydrides"/>
    <property type="evidence" value="ECO:0007669"/>
    <property type="project" value="InterPro"/>
</dbReference>
<dbReference type="GO" id="GO:0004386">
    <property type="term" value="F:helicase activity"/>
    <property type="evidence" value="ECO:0007669"/>
    <property type="project" value="UniProtKB-KW"/>
</dbReference>
<name>A0A7I9VH42_9BACT</name>
<sequence>MRWEPGMKVVHRAQRGWGVGVVIQVGDDGRRLAVRFAGRDGVTVVSGRDPALTAVPLDTPIEEVGAAGPMDALAAGQAGGASSFRLRAMVARLEALRRADSLGALLSSRVHVLPYQVGAAGRILADRAPRFVLADEVGLGKTVEAGLVFAGLRQLGLAERVLVIVPEHLAFQWLAELFHKFNALFTLLTAERIEELGGPEAALARSPLAIVSQERLRADDALVDAACELPLDLVVVDEAHHLADDALHDAVEPIAKAAFGCLLLTATPVRLDPREYFRLLALVEPVPTASLDAFLARLARHERHAEVARALLAGGDPAAARARLAELEPDDPAFEADGPADRGALLAHLADRYSLSSRLIRNRRAKVGAFTERVLRRLDVAAGEKLEATARLCVELAGQGEKVLVFAGDPALLAAAQAAVARLGKEALLYDEAGTIEARDRLVARFRDPDGPMILLCGESGGEGRNFQFASHLVCLDLPDSPLTLEQRIGRLDRLGQHRPVEIHVPCEPGDDAFLAGLYEQEIGIFAEPVGGLDAVLASLPAELAALREKPAKAREKFRRALAERVAEGRRAQHEGYDPILDLRSASLPELSRLVGNAYRRLGEAAPADPAAGADAAQEALLALSRSLEEQLEDACADVARRVGVDVDTDQNVHPFEVAFTLGAHLRIEALPGMEIPDDPVTHLGSFWRETAVARDELEWFATGHRLVEALLGLVRDGEVGRTAAFRSAAAPRRGALYTRWQVVWPAPADVEPGARVPSRQASRYLEAAPIALAVDLAEGNRLVPGLSEELEGEEGAEEARVGAVPPPLLEAARLAAERAAQGELARRREEALAALAAHAEAEEERLVTAAFEGGAEREAVEAALRALRRHRAVTEAALGRTRLELDAAALVVPA</sequence>
<keyword evidence="3" id="KW-0347">Helicase</keyword>
<keyword evidence="2" id="KW-0378">Hydrolase</keyword>
<dbReference type="InterPro" id="IPR022737">
    <property type="entry name" value="RapA_C"/>
</dbReference>
<dbReference type="Pfam" id="PF00271">
    <property type="entry name" value="Helicase_C"/>
    <property type="match status" value="1"/>
</dbReference>
<gene>
    <name evidence="11" type="primary">rapA</name>
    <name evidence="11" type="ORF">AMYX_04520</name>
</gene>
<dbReference type="RefSeq" id="WP_176062490.1">
    <property type="nucleotide sequence ID" value="NZ_BJTG01000001.1"/>
</dbReference>
<evidence type="ECO:0000256" key="2">
    <source>
        <dbReference type="ARBA" id="ARBA00022801"/>
    </source>
</evidence>
<dbReference type="GO" id="GO:0005524">
    <property type="term" value="F:ATP binding"/>
    <property type="evidence" value="ECO:0007669"/>
    <property type="project" value="UniProtKB-KW"/>
</dbReference>
<dbReference type="PROSITE" id="PS51192">
    <property type="entry name" value="HELICASE_ATP_BIND_1"/>
    <property type="match status" value="1"/>
</dbReference>
<dbReference type="Pfam" id="PF00176">
    <property type="entry name" value="SNF2-rel_dom"/>
    <property type="match status" value="1"/>
</dbReference>
<comment type="caution">
    <text evidence="11">The sequence shown here is derived from an EMBL/GenBank/DDBJ whole genome shotgun (WGS) entry which is preliminary data.</text>
</comment>
<evidence type="ECO:0000256" key="8">
    <source>
        <dbReference type="ARBA" id="ARBA00023163"/>
    </source>
</evidence>
<evidence type="ECO:0000313" key="12">
    <source>
        <dbReference type="Proteomes" id="UP000503640"/>
    </source>
</evidence>
<dbReference type="PANTHER" id="PTHR45766">
    <property type="entry name" value="DNA ANNEALING HELICASE AND ENDONUCLEASE ZRANB3 FAMILY MEMBER"/>
    <property type="match status" value="1"/>
</dbReference>
<evidence type="ECO:0000256" key="5">
    <source>
        <dbReference type="ARBA" id="ARBA00023015"/>
    </source>
</evidence>
<dbReference type="Pfam" id="PF12137">
    <property type="entry name" value="RapA_C"/>
    <property type="match status" value="1"/>
</dbReference>
<dbReference type="SUPFAM" id="SSF52540">
    <property type="entry name" value="P-loop containing nucleoside triphosphate hydrolases"/>
    <property type="match status" value="2"/>
</dbReference>
<evidence type="ECO:0000259" key="9">
    <source>
        <dbReference type="PROSITE" id="PS51192"/>
    </source>
</evidence>
<dbReference type="InterPro" id="IPR000330">
    <property type="entry name" value="SNF2_N"/>
</dbReference>
<dbReference type="InterPro" id="IPR057342">
    <property type="entry name" value="DEXDc_RapA"/>
</dbReference>
<evidence type="ECO:0000256" key="3">
    <source>
        <dbReference type="ARBA" id="ARBA00022806"/>
    </source>
</evidence>
<keyword evidence="5" id="KW-0805">Transcription regulation</keyword>
<evidence type="ECO:0000256" key="1">
    <source>
        <dbReference type="ARBA" id="ARBA00022741"/>
    </source>
</evidence>
<dbReference type="PANTHER" id="PTHR45766:SF6">
    <property type="entry name" value="SWI_SNF-RELATED MATRIX-ASSOCIATED ACTIN-DEPENDENT REGULATOR OF CHROMATIN SUBFAMILY A-LIKE PROTEIN 1"/>
    <property type="match status" value="1"/>
</dbReference>
<keyword evidence="4" id="KW-0067">ATP-binding</keyword>
<evidence type="ECO:0000313" key="11">
    <source>
        <dbReference type="EMBL" id="GEJ55711.1"/>
    </source>
</evidence>
<dbReference type="SMART" id="SM00487">
    <property type="entry name" value="DEXDc"/>
    <property type="match status" value="1"/>
</dbReference>
<dbReference type="EMBL" id="BJTG01000001">
    <property type="protein sequence ID" value="GEJ55711.1"/>
    <property type="molecule type" value="Genomic_DNA"/>
</dbReference>
<dbReference type="InterPro" id="IPR038718">
    <property type="entry name" value="SNF2-like_sf"/>
</dbReference>
<keyword evidence="8" id="KW-0804">Transcription</keyword>
<keyword evidence="12" id="KW-1185">Reference proteome</keyword>
<dbReference type="CDD" id="cd18793">
    <property type="entry name" value="SF2_C_SNF"/>
    <property type="match status" value="1"/>
</dbReference>
<dbReference type="PROSITE" id="PS51194">
    <property type="entry name" value="HELICASE_CTER"/>
    <property type="match status" value="1"/>
</dbReference>
<dbReference type="InterPro" id="IPR014001">
    <property type="entry name" value="Helicase_ATP-bd"/>
</dbReference>
<protein>
    <submittedName>
        <fullName evidence="11">RNA polymerase-associated protein RapA</fullName>
    </submittedName>
</protein>
<proteinExistence type="predicted"/>
<dbReference type="InterPro" id="IPR049730">
    <property type="entry name" value="SNF2/RAD54-like_C"/>
</dbReference>
<feature type="domain" description="Helicase C-terminal" evidence="10">
    <location>
        <begin position="385"/>
        <end position="548"/>
    </location>
</feature>
<dbReference type="Gene3D" id="3.40.50.300">
    <property type="entry name" value="P-loop containing nucleotide triphosphate hydrolases"/>
    <property type="match status" value="1"/>
</dbReference>
<evidence type="ECO:0000259" key="10">
    <source>
        <dbReference type="PROSITE" id="PS51194"/>
    </source>
</evidence>